<evidence type="ECO:0000313" key="10">
    <source>
        <dbReference type="EMBL" id="OAN00494.1"/>
    </source>
</evidence>
<evidence type="ECO:0000256" key="1">
    <source>
        <dbReference type="ARBA" id="ARBA00004429"/>
    </source>
</evidence>
<reference evidence="10 11" key="1">
    <citation type="submission" date="2016-03" db="EMBL/GenBank/DDBJ databases">
        <title>Draft genome sequence of the Vibrio tubiashii subs. europaeus.</title>
        <authorList>
            <person name="Spinard E."/>
            <person name="Dubert J."/>
            <person name="Nelson D.R."/>
            <person name="Barja J.L."/>
        </authorList>
    </citation>
    <scope>NUCLEOTIDE SEQUENCE [LARGE SCALE GENOMIC DNA]</scope>
    <source>
        <strain evidence="11">PP-638</strain>
        <strain evidence="10">PP2-638</strain>
    </source>
</reference>
<dbReference type="SUPFAM" id="SSF58104">
    <property type="entry name" value="Methyl-accepting chemotaxis protein (MCP) signaling domain"/>
    <property type="match status" value="1"/>
</dbReference>
<sequence>MKFNHLPIMAQIVAPVLIAVFLFAASSILSDVLLREAKLSGQVSLVSSDNVSKLMSAQRNVYRIRMASASAFYGEITWDDARKQFEQRSETVNQRLAQLDSGDGALTINTDLKDNITNELREYGLTQTALAERLSSLHVLLASLPDLNSALTLANNEFYTSNKVVSFEQRQEWRNLLSELYSFSSQIQQHLIRLERSANTEYLNKIRLNLESFEQSLESSSNSNRANLALNKVLMDYEKQILMLEEGYLTLTNDINLISKQGTLLREMLATLSSELEAQNTQSLEKGISLTNTTEKALISSSVLAALIALTLAVWIAKRLNLSIRSLNETIDGLSSGVLSHKANLSGNNEIGRLGANTDKTLETLEQTVSELRGVGSDVASSATELASTMVELEGNALEQKAQIERIASTSTELAASSEQVASTANDAEAYALQGREIAKEGAESAQTRASLSDELIVELNQTSQVARSLEQLSTRVTEFVSLIENVAEQTNLLALNAAIEAARAGESGRGFAVVADEVRVLAQKTSNNTESIQELVRSLQKGSQDMVTSVSVCLEKVTENATLAKQSEEDMRSLLEGITKIIEQNNEMSLAANEQNQAIASINDSLHQVDDSLSQNAQGIKQSAEAASFLSELSERQQSKLSFFKSI</sequence>
<dbReference type="InterPro" id="IPR004089">
    <property type="entry name" value="MCPsignal_dom"/>
</dbReference>
<dbReference type="InterPro" id="IPR003660">
    <property type="entry name" value="HAMP_dom"/>
</dbReference>
<gene>
    <name evidence="10" type="ORF">AZ468_05055</name>
    <name evidence="9" type="ORF">OPW20_17145</name>
</gene>
<keyword evidence="2" id="KW-0472">Membrane</keyword>
<proteinExistence type="inferred from homology"/>
<dbReference type="Proteomes" id="UP000094761">
    <property type="component" value="Unassembled WGS sequence"/>
</dbReference>
<dbReference type="Proteomes" id="UP001150001">
    <property type="component" value="Unassembled WGS sequence"/>
</dbReference>
<feature type="domain" description="HAMP" evidence="8">
    <location>
        <begin position="318"/>
        <end position="370"/>
    </location>
</feature>
<evidence type="ECO:0000259" key="7">
    <source>
        <dbReference type="PROSITE" id="PS50192"/>
    </source>
</evidence>
<dbReference type="GeneID" id="78075050"/>
<dbReference type="InterPro" id="IPR000727">
    <property type="entry name" value="T_SNARE_dom"/>
</dbReference>
<reference evidence="9" key="2">
    <citation type="submission" date="2022-11" db="EMBL/GenBank/DDBJ databases">
        <title>Role of the vibriolysin VemA secreted by the emergent pathogen Vibrio europaeus in the colonization of Manila clam mucus.</title>
        <authorList>
            <person name="Martinez C."/>
            <person name="Rodriguez S."/>
            <person name="Vences A."/>
            <person name="Barja J.L."/>
            <person name="Toranzo A.E."/>
            <person name="Dubert J."/>
        </authorList>
    </citation>
    <scope>NUCLEOTIDE SEQUENCE</scope>
    <source>
        <strain evidence="9">3454</strain>
    </source>
</reference>
<evidence type="ECO:0000256" key="2">
    <source>
        <dbReference type="ARBA" id="ARBA00022519"/>
    </source>
</evidence>
<dbReference type="OrthoDB" id="9765653at2"/>
<evidence type="ECO:0000259" key="8">
    <source>
        <dbReference type="PROSITE" id="PS50885"/>
    </source>
</evidence>
<feature type="domain" description="T-SNARE coiled-coil homology" evidence="7">
    <location>
        <begin position="562"/>
        <end position="624"/>
    </location>
</feature>
<dbReference type="Pfam" id="PF00015">
    <property type="entry name" value="MCPsignal"/>
    <property type="match status" value="1"/>
</dbReference>
<comment type="similarity">
    <text evidence="4">Belongs to the methyl-accepting chemotaxis (MCP) protein family.</text>
</comment>
<evidence type="ECO:0000256" key="3">
    <source>
        <dbReference type="ARBA" id="ARBA00023224"/>
    </source>
</evidence>
<dbReference type="PROSITE" id="PS50111">
    <property type="entry name" value="CHEMOTAXIS_TRANSDUC_2"/>
    <property type="match status" value="1"/>
</dbReference>
<name>A0A178JEA6_9VIBR</name>
<protein>
    <submittedName>
        <fullName evidence="9 10">Chemotaxis protein</fullName>
    </submittedName>
</protein>
<evidence type="ECO:0000259" key="6">
    <source>
        <dbReference type="PROSITE" id="PS50111"/>
    </source>
</evidence>
<keyword evidence="12" id="KW-1185">Reference proteome</keyword>
<evidence type="ECO:0000313" key="12">
    <source>
        <dbReference type="Proteomes" id="UP001150001"/>
    </source>
</evidence>
<keyword evidence="3 5" id="KW-0807">Transducer</keyword>
<dbReference type="GO" id="GO:0007165">
    <property type="term" value="P:signal transduction"/>
    <property type="evidence" value="ECO:0007669"/>
    <property type="project" value="UniProtKB-KW"/>
</dbReference>
<dbReference type="PANTHER" id="PTHR32089">
    <property type="entry name" value="METHYL-ACCEPTING CHEMOTAXIS PROTEIN MCPB"/>
    <property type="match status" value="1"/>
</dbReference>
<dbReference type="FunFam" id="1.10.287.950:FF:000001">
    <property type="entry name" value="Methyl-accepting chemotaxis sensory transducer"/>
    <property type="match status" value="1"/>
</dbReference>
<keyword evidence="2" id="KW-1003">Cell membrane</keyword>
<dbReference type="Gene3D" id="1.10.287.950">
    <property type="entry name" value="Methyl-accepting chemotaxis protein"/>
    <property type="match status" value="1"/>
</dbReference>
<dbReference type="EMBL" id="LUAX01000001">
    <property type="protein sequence ID" value="OAN00494.1"/>
    <property type="molecule type" value="Genomic_DNA"/>
</dbReference>
<dbReference type="PROSITE" id="PS50885">
    <property type="entry name" value="HAMP"/>
    <property type="match status" value="1"/>
</dbReference>
<comment type="caution">
    <text evidence="10">The sequence shown here is derived from an EMBL/GenBank/DDBJ whole genome shotgun (WGS) entry which is preliminary data.</text>
</comment>
<evidence type="ECO:0000256" key="4">
    <source>
        <dbReference type="ARBA" id="ARBA00029447"/>
    </source>
</evidence>
<dbReference type="SMART" id="SM00283">
    <property type="entry name" value="MA"/>
    <property type="match status" value="1"/>
</dbReference>
<dbReference type="GO" id="GO:0005886">
    <property type="term" value="C:plasma membrane"/>
    <property type="evidence" value="ECO:0007669"/>
    <property type="project" value="UniProtKB-SubCell"/>
</dbReference>
<dbReference type="PROSITE" id="PS50192">
    <property type="entry name" value="T_SNARE"/>
    <property type="match status" value="1"/>
</dbReference>
<dbReference type="GO" id="GO:0006935">
    <property type="term" value="P:chemotaxis"/>
    <property type="evidence" value="ECO:0007669"/>
    <property type="project" value="UniProtKB-ARBA"/>
</dbReference>
<dbReference type="RefSeq" id="WP_069666416.1">
    <property type="nucleotide sequence ID" value="NZ_JAPFIM010000026.1"/>
</dbReference>
<dbReference type="AlphaFoldDB" id="A0A178JEA6"/>
<evidence type="ECO:0000256" key="5">
    <source>
        <dbReference type="PROSITE-ProRule" id="PRU00284"/>
    </source>
</evidence>
<accession>A0A178JEA6</accession>
<evidence type="ECO:0000313" key="11">
    <source>
        <dbReference type="Proteomes" id="UP000094761"/>
    </source>
</evidence>
<dbReference type="PANTHER" id="PTHR32089:SF33">
    <property type="entry name" value="TOXIN COREGULATED PILUS BIOSYNTHESIS PROTEIN I"/>
    <property type="match status" value="1"/>
</dbReference>
<evidence type="ECO:0000313" key="9">
    <source>
        <dbReference type="EMBL" id="MDC5741803.1"/>
    </source>
</evidence>
<keyword evidence="2" id="KW-0997">Cell inner membrane</keyword>
<organism evidence="10 11">
    <name type="scientific">Vibrio europaeus</name>
    <dbReference type="NCBI Taxonomy" id="300876"/>
    <lineage>
        <taxon>Bacteria</taxon>
        <taxon>Pseudomonadati</taxon>
        <taxon>Pseudomonadota</taxon>
        <taxon>Gammaproteobacteria</taxon>
        <taxon>Vibrionales</taxon>
        <taxon>Vibrionaceae</taxon>
        <taxon>Vibrio</taxon>
        <taxon>Vibrio oreintalis group</taxon>
    </lineage>
</organism>
<dbReference type="EMBL" id="JAPFIT010000018">
    <property type="protein sequence ID" value="MDC5741803.1"/>
    <property type="molecule type" value="Genomic_DNA"/>
</dbReference>
<feature type="domain" description="Methyl-accepting transducer" evidence="6">
    <location>
        <begin position="375"/>
        <end position="611"/>
    </location>
</feature>
<comment type="subcellular location">
    <subcellularLocation>
        <location evidence="1">Cell inner membrane</location>
        <topology evidence="1">Multi-pass membrane protein</topology>
    </subcellularLocation>
</comment>